<gene>
    <name evidence="2" type="ORF">NLJ89_g488</name>
</gene>
<protein>
    <recommendedName>
        <fullName evidence="1">DUF6697 domain-containing protein</fullName>
    </recommendedName>
</protein>
<proteinExistence type="predicted"/>
<dbReference type="AlphaFoldDB" id="A0A9W8N1S6"/>
<name>A0A9W8N1S6_9AGAR</name>
<dbReference type="InterPro" id="IPR046520">
    <property type="entry name" value="DUF6697"/>
</dbReference>
<feature type="domain" description="DUF6697" evidence="1">
    <location>
        <begin position="90"/>
        <end position="151"/>
    </location>
</feature>
<evidence type="ECO:0000313" key="3">
    <source>
        <dbReference type="Proteomes" id="UP001148786"/>
    </source>
</evidence>
<accession>A0A9W8N1S6</accession>
<dbReference type="OrthoDB" id="3176940at2759"/>
<dbReference type="EMBL" id="JANKHO010000018">
    <property type="protein sequence ID" value="KAJ3517493.1"/>
    <property type="molecule type" value="Genomic_DNA"/>
</dbReference>
<evidence type="ECO:0000313" key="2">
    <source>
        <dbReference type="EMBL" id="KAJ3517493.1"/>
    </source>
</evidence>
<reference evidence="2" key="1">
    <citation type="submission" date="2022-07" db="EMBL/GenBank/DDBJ databases">
        <title>Genome Sequence of Agrocybe chaxingu.</title>
        <authorList>
            <person name="Buettner E."/>
        </authorList>
    </citation>
    <scope>NUCLEOTIDE SEQUENCE</scope>
    <source>
        <strain evidence="2">MP-N11</strain>
    </source>
</reference>
<organism evidence="2 3">
    <name type="scientific">Agrocybe chaxingu</name>
    <dbReference type="NCBI Taxonomy" id="84603"/>
    <lineage>
        <taxon>Eukaryota</taxon>
        <taxon>Fungi</taxon>
        <taxon>Dikarya</taxon>
        <taxon>Basidiomycota</taxon>
        <taxon>Agaricomycotina</taxon>
        <taxon>Agaricomycetes</taxon>
        <taxon>Agaricomycetidae</taxon>
        <taxon>Agaricales</taxon>
        <taxon>Agaricineae</taxon>
        <taxon>Strophariaceae</taxon>
        <taxon>Agrocybe</taxon>
    </lineage>
</organism>
<sequence length="159" mass="17912">MEDDLTTTEPPKAESNKEVVDVKANKLKAKKEVVSLDPTSILCHADAPLRTKVKKLEMQLSVDIQAERLRRVNADEPYPVKLDKVLTEFTVSRDVMSKFYGGGNVQTFPRIARHRYEQHGLEFCYLHRAYEPNSPPLPGYHGLFLGSYGGENIPGVQTV</sequence>
<dbReference type="Proteomes" id="UP001148786">
    <property type="component" value="Unassembled WGS sequence"/>
</dbReference>
<evidence type="ECO:0000259" key="1">
    <source>
        <dbReference type="Pfam" id="PF20411"/>
    </source>
</evidence>
<comment type="caution">
    <text evidence="2">The sequence shown here is derived from an EMBL/GenBank/DDBJ whole genome shotgun (WGS) entry which is preliminary data.</text>
</comment>
<keyword evidence="3" id="KW-1185">Reference proteome</keyword>
<dbReference type="Pfam" id="PF20411">
    <property type="entry name" value="DUF6697"/>
    <property type="match status" value="1"/>
</dbReference>